<keyword evidence="1" id="KW-0812">Transmembrane</keyword>
<feature type="transmembrane region" description="Helical" evidence="1">
    <location>
        <begin position="20"/>
        <end position="41"/>
    </location>
</feature>
<evidence type="ECO:0000313" key="2">
    <source>
        <dbReference type="EMBL" id="QOY86102.1"/>
    </source>
</evidence>
<keyword evidence="1" id="KW-1133">Transmembrane helix</keyword>
<accession>A0A7S7NM18</accession>
<proteinExistence type="predicted"/>
<reference evidence="2 3" key="1">
    <citation type="submission" date="2020-10" db="EMBL/GenBank/DDBJ databases">
        <title>Complete genome sequence of Paludibaculum fermentans P105T, a facultatively anaerobic acidobacterium capable of dissimilatory Fe(III) reduction.</title>
        <authorList>
            <person name="Dedysh S.N."/>
            <person name="Beletsky A.V."/>
            <person name="Kulichevskaya I.S."/>
            <person name="Mardanov A.V."/>
            <person name="Ravin N.V."/>
        </authorList>
    </citation>
    <scope>NUCLEOTIDE SEQUENCE [LARGE SCALE GENOMIC DNA]</scope>
    <source>
        <strain evidence="2 3">P105</strain>
    </source>
</reference>
<sequence>MFKKFLQAFLPGIVKPLHSLWNEILGFLFIAIAVLMIRALWRGYTEIGLGFAHMVKFALGAFFFAVMLGFGIHAFWRARRISKS</sequence>
<evidence type="ECO:0000256" key="1">
    <source>
        <dbReference type="SAM" id="Phobius"/>
    </source>
</evidence>
<keyword evidence="3" id="KW-1185">Reference proteome</keyword>
<dbReference type="RefSeq" id="WP_194447771.1">
    <property type="nucleotide sequence ID" value="NZ_CP063849.1"/>
</dbReference>
<feature type="transmembrane region" description="Helical" evidence="1">
    <location>
        <begin position="53"/>
        <end position="76"/>
    </location>
</feature>
<dbReference type="KEGG" id="pfer:IRI77_25270"/>
<gene>
    <name evidence="2" type="ORF">IRI77_25270</name>
</gene>
<evidence type="ECO:0000313" key="3">
    <source>
        <dbReference type="Proteomes" id="UP000593892"/>
    </source>
</evidence>
<keyword evidence="1" id="KW-0472">Membrane</keyword>
<dbReference type="AlphaFoldDB" id="A0A7S7NM18"/>
<organism evidence="2 3">
    <name type="scientific">Paludibaculum fermentans</name>
    <dbReference type="NCBI Taxonomy" id="1473598"/>
    <lineage>
        <taxon>Bacteria</taxon>
        <taxon>Pseudomonadati</taxon>
        <taxon>Acidobacteriota</taxon>
        <taxon>Terriglobia</taxon>
        <taxon>Bryobacterales</taxon>
        <taxon>Bryobacteraceae</taxon>
        <taxon>Paludibaculum</taxon>
    </lineage>
</organism>
<dbReference type="EMBL" id="CP063849">
    <property type="protein sequence ID" value="QOY86102.1"/>
    <property type="molecule type" value="Genomic_DNA"/>
</dbReference>
<dbReference type="Proteomes" id="UP000593892">
    <property type="component" value="Chromosome"/>
</dbReference>
<name>A0A7S7NM18_PALFE</name>
<protein>
    <submittedName>
        <fullName evidence="2">Uncharacterized protein</fullName>
    </submittedName>
</protein>